<dbReference type="Proteomes" id="UP000447876">
    <property type="component" value="Unassembled WGS sequence"/>
</dbReference>
<organism evidence="2 3">
    <name type="scientific">Paenibacillus woosongensis</name>
    <dbReference type="NCBI Taxonomy" id="307580"/>
    <lineage>
        <taxon>Bacteria</taxon>
        <taxon>Bacillati</taxon>
        <taxon>Bacillota</taxon>
        <taxon>Bacilli</taxon>
        <taxon>Bacillales</taxon>
        <taxon>Paenibacillaceae</taxon>
        <taxon>Paenibacillus</taxon>
    </lineage>
</organism>
<dbReference type="OrthoDB" id="1434917at2"/>
<protein>
    <submittedName>
        <fullName evidence="2">DinB family protein</fullName>
    </submittedName>
</protein>
<reference evidence="2 3" key="1">
    <citation type="submission" date="2019-11" db="EMBL/GenBank/DDBJ databases">
        <title>Draft genome sequences of five Paenibacillus species of dairy origin.</title>
        <authorList>
            <person name="Olajide A.M."/>
            <person name="Chen S."/>
            <person name="Lapointe G."/>
        </authorList>
    </citation>
    <scope>NUCLEOTIDE SEQUENCE [LARGE SCALE GENOMIC DNA]</scope>
    <source>
        <strain evidence="2 3">12CR55</strain>
    </source>
</reference>
<evidence type="ECO:0000313" key="3">
    <source>
        <dbReference type="Proteomes" id="UP000447876"/>
    </source>
</evidence>
<dbReference type="Gene3D" id="1.20.120.450">
    <property type="entry name" value="dinb family like domain"/>
    <property type="match status" value="1"/>
</dbReference>
<dbReference type="SUPFAM" id="SSF109854">
    <property type="entry name" value="DinB/YfiT-like putative metalloenzymes"/>
    <property type="match status" value="1"/>
</dbReference>
<dbReference type="InterPro" id="IPR034660">
    <property type="entry name" value="DinB/YfiT-like"/>
</dbReference>
<name>A0A7X2YYT0_9BACL</name>
<evidence type="ECO:0000313" key="2">
    <source>
        <dbReference type="EMBL" id="MUG44451.1"/>
    </source>
</evidence>
<sequence length="173" mass="20115">MNFDMNEAIQVLKSTPGTLTSLLAGLSDNWLHTNEGEETWTPIQVIGHLIEGEKYNWIPRLELIIRQGAAVSFPPFDRYAHLTRESESSLDNKLSEFQKLRMQNLNRLQALVHTEEQLELKGNHPQFGTVKIRELLSTWVVHDLTHMSQILRIMAKRYNQDVGPWIEFLRILK</sequence>
<feature type="domain" description="DinB-like" evidence="1">
    <location>
        <begin position="14"/>
        <end position="150"/>
    </location>
</feature>
<accession>A0A7X2YYT0</accession>
<dbReference type="Pfam" id="PF12867">
    <property type="entry name" value="DinB_2"/>
    <property type="match status" value="1"/>
</dbReference>
<dbReference type="EMBL" id="WNZW01000001">
    <property type="protein sequence ID" value="MUG44451.1"/>
    <property type="molecule type" value="Genomic_DNA"/>
</dbReference>
<proteinExistence type="predicted"/>
<dbReference type="AlphaFoldDB" id="A0A7X2YYT0"/>
<dbReference type="RefSeq" id="WP_155609837.1">
    <property type="nucleotide sequence ID" value="NZ_WNZW01000001.1"/>
</dbReference>
<comment type="caution">
    <text evidence="2">The sequence shown here is derived from an EMBL/GenBank/DDBJ whole genome shotgun (WGS) entry which is preliminary data.</text>
</comment>
<gene>
    <name evidence="2" type="ORF">GNP95_05490</name>
</gene>
<dbReference type="InterPro" id="IPR024775">
    <property type="entry name" value="DinB-like"/>
</dbReference>
<evidence type="ECO:0000259" key="1">
    <source>
        <dbReference type="Pfam" id="PF12867"/>
    </source>
</evidence>